<dbReference type="GO" id="GO:0030655">
    <property type="term" value="P:beta-lactam antibiotic catabolic process"/>
    <property type="evidence" value="ECO:0007669"/>
    <property type="project" value="InterPro"/>
</dbReference>
<dbReference type="Gene3D" id="3.40.710.10">
    <property type="entry name" value="DD-peptidase/beta-lactamase superfamily"/>
    <property type="match status" value="1"/>
</dbReference>
<gene>
    <name evidence="2" type="ORF">SAMN06265355_112111</name>
</gene>
<dbReference type="PANTHER" id="PTHR35333:SF3">
    <property type="entry name" value="BETA-LACTAMASE-TYPE TRANSPEPTIDASE FOLD CONTAINING PROTEIN"/>
    <property type="match status" value="1"/>
</dbReference>
<name>A0A239CB66_9ACTN</name>
<dbReference type="AlphaFoldDB" id="A0A239CB66"/>
<proteinExistence type="predicted"/>
<dbReference type="SUPFAM" id="SSF56601">
    <property type="entry name" value="beta-lactamase/transpeptidase-like"/>
    <property type="match status" value="1"/>
</dbReference>
<dbReference type="GO" id="GO:0046677">
    <property type="term" value="P:response to antibiotic"/>
    <property type="evidence" value="ECO:0007669"/>
    <property type="project" value="InterPro"/>
</dbReference>
<sequence>MRRHLIVLALVAGGGAGSAAYWFMADGEPRGRRVVASAGESAAAGRDVSTVRLALRPFDSEALRRDLRAYIRKRPGRAGVMVTDLRTGRSFGENADGRFVTASIMKVDILASLLLRRQRDGRGLTGTERALAGTMIRESDNAAANALYAEAGYGPGVTRANRAFGLKHTKPFPTSWGSSVTSPTDQVRLLTNLVSDGSPLKARGRRYVLGLMGSVLDEQAWGISSAAGRERGWR</sequence>
<dbReference type="InterPro" id="IPR012338">
    <property type="entry name" value="Beta-lactam/transpept-like"/>
</dbReference>
<dbReference type="OrthoDB" id="3524371at2"/>
<dbReference type="EMBL" id="FZNP01000012">
    <property type="protein sequence ID" value="SNS17467.1"/>
    <property type="molecule type" value="Genomic_DNA"/>
</dbReference>
<dbReference type="Pfam" id="PF13354">
    <property type="entry name" value="Beta-lactamase2"/>
    <property type="match status" value="1"/>
</dbReference>
<accession>A0A239CB66</accession>
<dbReference type="InterPro" id="IPR045155">
    <property type="entry name" value="Beta-lactam_cat"/>
</dbReference>
<evidence type="ECO:0000259" key="1">
    <source>
        <dbReference type="Pfam" id="PF13354"/>
    </source>
</evidence>
<evidence type="ECO:0000313" key="3">
    <source>
        <dbReference type="Proteomes" id="UP000198420"/>
    </source>
</evidence>
<feature type="domain" description="Beta-lactamase class A catalytic" evidence="1">
    <location>
        <begin position="129"/>
        <end position="214"/>
    </location>
</feature>
<dbReference type="PANTHER" id="PTHR35333">
    <property type="entry name" value="BETA-LACTAMASE"/>
    <property type="match status" value="1"/>
</dbReference>
<reference evidence="3" key="1">
    <citation type="submission" date="2017-06" db="EMBL/GenBank/DDBJ databases">
        <authorList>
            <person name="Varghese N."/>
            <person name="Submissions S."/>
        </authorList>
    </citation>
    <scope>NUCLEOTIDE SEQUENCE [LARGE SCALE GENOMIC DNA]</scope>
    <source>
        <strain evidence="3">DSM 44485</strain>
    </source>
</reference>
<dbReference type="RefSeq" id="WP_089314865.1">
    <property type="nucleotide sequence ID" value="NZ_FZNP01000012.1"/>
</dbReference>
<organism evidence="2 3">
    <name type="scientific">Actinomadura mexicana</name>
    <dbReference type="NCBI Taxonomy" id="134959"/>
    <lineage>
        <taxon>Bacteria</taxon>
        <taxon>Bacillati</taxon>
        <taxon>Actinomycetota</taxon>
        <taxon>Actinomycetes</taxon>
        <taxon>Streptosporangiales</taxon>
        <taxon>Thermomonosporaceae</taxon>
        <taxon>Actinomadura</taxon>
    </lineage>
</organism>
<keyword evidence="3" id="KW-1185">Reference proteome</keyword>
<protein>
    <submittedName>
        <fullName evidence="2">Beta-lactamase enzyme family protein</fullName>
    </submittedName>
</protein>
<dbReference type="InterPro" id="IPR000871">
    <property type="entry name" value="Beta-lactam_class-A"/>
</dbReference>
<dbReference type="GO" id="GO:0008800">
    <property type="term" value="F:beta-lactamase activity"/>
    <property type="evidence" value="ECO:0007669"/>
    <property type="project" value="InterPro"/>
</dbReference>
<dbReference type="Proteomes" id="UP000198420">
    <property type="component" value="Unassembled WGS sequence"/>
</dbReference>
<evidence type="ECO:0000313" key="2">
    <source>
        <dbReference type="EMBL" id="SNS17467.1"/>
    </source>
</evidence>